<organism evidence="2 6">
    <name type="scientific">Didymodactylos carnosus</name>
    <dbReference type="NCBI Taxonomy" id="1234261"/>
    <lineage>
        <taxon>Eukaryota</taxon>
        <taxon>Metazoa</taxon>
        <taxon>Spiralia</taxon>
        <taxon>Gnathifera</taxon>
        <taxon>Rotifera</taxon>
        <taxon>Eurotatoria</taxon>
        <taxon>Bdelloidea</taxon>
        <taxon>Philodinida</taxon>
        <taxon>Philodinidae</taxon>
        <taxon>Didymodactylos</taxon>
    </lineage>
</organism>
<evidence type="ECO:0000313" key="6">
    <source>
        <dbReference type="Proteomes" id="UP000663829"/>
    </source>
</evidence>
<dbReference type="Proteomes" id="UP000663829">
    <property type="component" value="Unassembled WGS sequence"/>
</dbReference>
<evidence type="ECO:0000313" key="2">
    <source>
        <dbReference type="EMBL" id="CAF1537110.1"/>
    </source>
</evidence>
<dbReference type="EMBL" id="CAJNOQ010025426">
    <property type="protein sequence ID" value="CAF1537110.1"/>
    <property type="molecule type" value="Genomic_DNA"/>
</dbReference>
<evidence type="ECO:0000313" key="5">
    <source>
        <dbReference type="EMBL" id="CAF4414907.1"/>
    </source>
</evidence>
<dbReference type="Proteomes" id="UP000682733">
    <property type="component" value="Unassembled WGS sequence"/>
</dbReference>
<gene>
    <name evidence="2" type="ORF">GPM918_LOCUS38402</name>
    <name evidence="3" type="ORF">OVA965_LOCUS42302</name>
    <name evidence="4" type="ORF">SRO942_LOCUS39224</name>
    <name evidence="5" type="ORF">TMI583_LOCUS44169</name>
</gene>
<sequence length="170" mass="20108">MRVNLSTNHLNEYPDSYLVKLVSNENDGKFHSKIGEYFILDEDQEIFSSVIQFYRIGKWSLPHEYIKKLENDIIDKHLLPIDLHKSNEELLIPFYVMIYDNKNYLVTDPPPSRIPEFQNAPFYNRSHSDDLLNVTFVETVNHLIKCGYVVGNWNHEKAYVRLKKLTNYLA</sequence>
<reference evidence="2" key="1">
    <citation type="submission" date="2021-02" db="EMBL/GenBank/DDBJ databases">
        <authorList>
            <person name="Nowell W R."/>
        </authorList>
    </citation>
    <scope>NUCLEOTIDE SEQUENCE</scope>
</reference>
<dbReference type="EMBL" id="CAJOBA010075405">
    <property type="protein sequence ID" value="CAF4414907.1"/>
    <property type="molecule type" value="Genomic_DNA"/>
</dbReference>
<dbReference type="AlphaFoldDB" id="A0A815W3X2"/>
<evidence type="ECO:0000313" key="4">
    <source>
        <dbReference type="EMBL" id="CAF4397028.1"/>
    </source>
</evidence>
<dbReference type="InterPro" id="IPR003131">
    <property type="entry name" value="T1-type_BTB"/>
</dbReference>
<dbReference type="Gene3D" id="3.30.710.10">
    <property type="entry name" value="Potassium Channel Kv1.1, Chain A"/>
    <property type="match status" value="1"/>
</dbReference>
<dbReference type="Pfam" id="PF02214">
    <property type="entry name" value="BTB_2"/>
    <property type="match status" value="1"/>
</dbReference>
<keyword evidence="6" id="KW-1185">Reference proteome</keyword>
<dbReference type="Proteomes" id="UP000681722">
    <property type="component" value="Unassembled WGS sequence"/>
</dbReference>
<proteinExistence type="predicted"/>
<comment type="caution">
    <text evidence="2">The sequence shown here is derived from an EMBL/GenBank/DDBJ whole genome shotgun (WGS) entry which is preliminary data.</text>
</comment>
<dbReference type="EMBL" id="CAJNOK010051481">
    <property type="protein sequence ID" value="CAF1604692.1"/>
    <property type="molecule type" value="Genomic_DNA"/>
</dbReference>
<feature type="domain" description="Potassium channel tetramerisation-type BTB" evidence="1">
    <location>
        <begin position="2"/>
        <end position="68"/>
    </location>
</feature>
<evidence type="ECO:0000313" key="3">
    <source>
        <dbReference type="EMBL" id="CAF1604692.1"/>
    </source>
</evidence>
<accession>A0A815W3X2</accession>
<dbReference type="Proteomes" id="UP000677228">
    <property type="component" value="Unassembled WGS sequence"/>
</dbReference>
<protein>
    <recommendedName>
        <fullName evidence="1">Potassium channel tetramerisation-type BTB domain-containing protein</fullName>
    </recommendedName>
</protein>
<dbReference type="InterPro" id="IPR011333">
    <property type="entry name" value="SKP1/BTB/POZ_sf"/>
</dbReference>
<dbReference type="SUPFAM" id="SSF54695">
    <property type="entry name" value="POZ domain"/>
    <property type="match status" value="1"/>
</dbReference>
<dbReference type="EMBL" id="CAJOBC010091039">
    <property type="protein sequence ID" value="CAF4397028.1"/>
    <property type="molecule type" value="Genomic_DNA"/>
</dbReference>
<evidence type="ECO:0000259" key="1">
    <source>
        <dbReference type="Pfam" id="PF02214"/>
    </source>
</evidence>
<name>A0A815W3X2_9BILA</name>
<dbReference type="GO" id="GO:0051260">
    <property type="term" value="P:protein homooligomerization"/>
    <property type="evidence" value="ECO:0007669"/>
    <property type="project" value="InterPro"/>
</dbReference>